<dbReference type="AlphaFoldDB" id="A0A3B0MXR9"/>
<dbReference type="Pfam" id="PF12314">
    <property type="entry name" value="IMCp"/>
    <property type="match status" value="1"/>
</dbReference>
<sequence>MVFCNYTCCNDEKVNRNVYIGEYNLGGIPFHDLANLNELNCISGTVIRDMQRAIILKPITREKIVEVMVEEIQEKIVEVPQVQVVDKYVEVVKPIIKYKIKEVKRPVTVEKIKKVPKIVEEEKTIEVPEIQYVEKFVDVTKVVQKEKIIEIPLPIVKERRIPVLNVSREERIQEVDGLEYKFGSESSFTDGSSIGIQSSLSSTLCIDQNSQILGQDSNDKDVNDESNVEDKSSNQSNVVDDSSNESNIRYDSNVVDDSNIGDDKKNEDGEDDYSEMEYLSSKVVNYNSSENEDRIDEISENSNRSLGIESHRNSITLYNGENRIEIEQGSEILEQDDYPNMESLSLGEDGSKSSLNEEKIDEEIRRAKFESRVMISPEIEAKLVENISSQLIPETIKAFRRNRRQKQQIK</sequence>
<feature type="region of interest" description="Disordered" evidence="1">
    <location>
        <begin position="212"/>
        <end position="274"/>
    </location>
</feature>
<reference evidence="2" key="1">
    <citation type="submission" date="2018-07" db="EMBL/GenBank/DDBJ databases">
        <authorList>
            <person name="Quirk P.G."/>
            <person name="Krulwich T.A."/>
        </authorList>
    </citation>
    <scope>NUCLEOTIDE SEQUENCE</scope>
    <source>
        <strain evidence="2">Anand</strain>
    </source>
</reference>
<evidence type="ECO:0000256" key="1">
    <source>
        <dbReference type="SAM" id="MobiDB-lite"/>
    </source>
</evidence>
<feature type="compositionally biased region" description="Basic and acidic residues" evidence="1">
    <location>
        <begin position="217"/>
        <end position="232"/>
    </location>
</feature>
<dbReference type="InterPro" id="IPR022086">
    <property type="entry name" value="IMCp"/>
</dbReference>
<organism evidence="2">
    <name type="scientific">Theileria annulata</name>
    <dbReference type="NCBI Taxonomy" id="5874"/>
    <lineage>
        <taxon>Eukaryota</taxon>
        <taxon>Sar</taxon>
        <taxon>Alveolata</taxon>
        <taxon>Apicomplexa</taxon>
        <taxon>Aconoidasida</taxon>
        <taxon>Piroplasmida</taxon>
        <taxon>Theileriidae</taxon>
        <taxon>Theileria</taxon>
    </lineage>
</organism>
<evidence type="ECO:0000313" key="2">
    <source>
        <dbReference type="EMBL" id="SVP88619.1"/>
    </source>
</evidence>
<name>A0A3B0MXR9_THEAN</name>
<protein>
    <submittedName>
        <fullName evidence="2">Inner membrane complex protein, putative</fullName>
    </submittedName>
</protein>
<proteinExistence type="predicted"/>
<dbReference type="EMBL" id="UIVS01000001">
    <property type="protein sequence ID" value="SVP89775.1"/>
    <property type="molecule type" value="Genomic_DNA"/>
</dbReference>
<dbReference type="EMBL" id="UIVT01000001">
    <property type="protein sequence ID" value="SVP88619.1"/>
    <property type="molecule type" value="Genomic_DNA"/>
</dbReference>
<dbReference type="VEuPathDB" id="PiroplasmaDB:TA20695"/>
<gene>
    <name evidence="2" type="ORF">TAT_000047900</name>
    <name evidence="3" type="ORF">TAV_000047600</name>
</gene>
<accession>A0A3B0MXR9</accession>
<feature type="compositionally biased region" description="Low complexity" evidence="1">
    <location>
        <begin position="233"/>
        <end position="247"/>
    </location>
</feature>
<evidence type="ECO:0000313" key="3">
    <source>
        <dbReference type="EMBL" id="SVP89775.1"/>
    </source>
</evidence>